<dbReference type="EMBL" id="CAJNJA010016509">
    <property type="protein sequence ID" value="CAE7382382.1"/>
    <property type="molecule type" value="Genomic_DNA"/>
</dbReference>
<dbReference type="InterPro" id="IPR029044">
    <property type="entry name" value="Nucleotide-diphossugar_trans"/>
</dbReference>
<dbReference type="PANTHER" id="PTHR32385:SF15">
    <property type="entry name" value="INOSITOL PHOSPHOCERAMIDE MANNOSYLTRANSFERASE 1"/>
    <property type="match status" value="1"/>
</dbReference>
<dbReference type="OrthoDB" id="419158at2759"/>
<dbReference type="InterPro" id="IPR051706">
    <property type="entry name" value="Glycosyltransferase_domain"/>
</dbReference>
<keyword evidence="1" id="KW-0808">Transferase</keyword>
<dbReference type="AlphaFoldDB" id="A0A812QE92"/>
<proteinExistence type="predicted"/>
<comment type="caution">
    <text evidence="2">The sequence shown here is derived from an EMBL/GenBank/DDBJ whole genome shotgun (WGS) entry which is preliminary data.</text>
</comment>
<keyword evidence="3" id="KW-1185">Reference proteome</keyword>
<dbReference type="Proteomes" id="UP000601435">
    <property type="component" value="Unassembled WGS sequence"/>
</dbReference>
<organism evidence="2 3">
    <name type="scientific">Symbiodinium necroappetens</name>
    <dbReference type="NCBI Taxonomy" id="1628268"/>
    <lineage>
        <taxon>Eukaryota</taxon>
        <taxon>Sar</taxon>
        <taxon>Alveolata</taxon>
        <taxon>Dinophyceae</taxon>
        <taxon>Suessiales</taxon>
        <taxon>Symbiodiniaceae</taxon>
        <taxon>Symbiodinium</taxon>
    </lineage>
</organism>
<dbReference type="PANTHER" id="PTHR32385">
    <property type="entry name" value="MANNOSYL PHOSPHORYLINOSITOL CERAMIDE SYNTHASE"/>
    <property type="match status" value="1"/>
</dbReference>
<dbReference type="InterPro" id="IPR007577">
    <property type="entry name" value="GlycoTrfase_DXD_sugar-bd_CS"/>
</dbReference>
<protein>
    <submittedName>
        <fullName evidence="2">Uncharacterized protein</fullName>
    </submittedName>
</protein>
<dbReference type="GO" id="GO:0000030">
    <property type="term" value="F:mannosyltransferase activity"/>
    <property type="evidence" value="ECO:0007669"/>
    <property type="project" value="TreeGrafter"/>
</dbReference>
<dbReference type="GO" id="GO:0016020">
    <property type="term" value="C:membrane"/>
    <property type="evidence" value="ECO:0007669"/>
    <property type="project" value="GOC"/>
</dbReference>
<evidence type="ECO:0000313" key="2">
    <source>
        <dbReference type="EMBL" id="CAE7382382.1"/>
    </source>
</evidence>
<evidence type="ECO:0000256" key="1">
    <source>
        <dbReference type="ARBA" id="ARBA00022679"/>
    </source>
</evidence>
<evidence type="ECO:0000313" key="3">
    <source>
        <dbReference type="Proteomes" id="UP000601435"/>
    </source>
</evidence>
<dbReference type="SUPFAM" id="SSF53448">
    <property type="entry name" value="Nucleotide-diphospho-sugar transferases"/>
    <property type="match status" value="1"/>
</dbReference>
<dbReference type="Pfam" id="PF04488">
    <property type="entry name" value="Gly_transf_sug"/>
    <property type="match status" value="1"/>
</dbReference>
<dbReference type="Gene3D" id="3.90.550.20">
    <property type="match status" value="1"/>
</dbReference>
<accession>A0A812QE92</accession>
<dbReference type="GO" id="GO:0051999">
    <property type="term" value="P:mannosyl-inositol phosphorylceramide biosynthetic process"/>
    <property type="evidence" value="ECO:0007669"/>
    <property type="project" value="TreeGrafter"/>
</dbReference>
<name>A0A812QE92_9DINO</name>
<sequence>MLNVESWRRHTHGLCQEPVLINDQNVKKWIPDLPEEYFRMPAPAPKSDLIRYALLYHHGGLYMDADFVAVKDMDPILALLHTHDFVSYQEKGEPGQVCSAAFSSNLIGGRRGSPVFKFLWERQKEKLRKKCGHTNPGEACCPENARRQCTVPWAALGEGVTHPAFNELLKTGEIFETFCFADEWSFVPDHFAYSVEHIPSKDTAEGLENALNLVCMLREYASRSPICGGKKLFQDSLLRVYIYVYIYTHIHTHTLSLSIYIYIYIYTYIFPIKVVFLTNTGRLV</sequence>
<reference evidence="2" key="1">
    <citation type="submission" date="2021-02" db="EMBL/GenBank/DDBJ databases">
        <authorList>
            <person name="Dougan E. K."/>
            <person name="Rhodes N."/>
            <person name="Thang M."/>
            <person name="Chan C."/>
        </authorList>
    </citation>
    <scope>NUCLEOTIDE SEQUENCE</scope>
</reference>
<gene>
    <name evidence="2" type="ORF">SNEC2469_LOCUS10351</name>
</gene>